<reference evidence="1 2" key="1">
    <citation type="submission" date="2023-04" db="EMBL/GenBank/DDBJ databases">
        <title>Klugiella caeni sp. nov. isolated from the sludge of biochemical tank.</title>
        <authorList>
            <person name="Geng K."/>
        </authorList>
    </citation>
    <scope>NUCLEOTIDE SEQUENCE [LARGE SCALE GENOMIC DNA]</scope>
    <source>
        <strain evidence="1 2">YN-L-19</strain>
    </source>
</reference>
<dbReference type="RefSeq" id="WP_281489302.1">
    <property type="nucleotide sequence ID" value="NZ_CP159582.1"/>
</dbReference>
<organism evidence="1 2">
    <name type="scientific">Ruicaihuangia caeni</name>
    <dbReference type="NCBI Taxonomy" id="3042517"/>
    <lineage>
        <taxon>Bacteria</taxon>
        <taxon>Bacillati</taxon>
        <taxon>Actinomycetota</taxon>
        <taxon>Actinomycetes</taxon>
        <taxon>Micrococcales</taxon>
        <taxon>Microbacteriaceae</taxon>
        <taxon>Ruicaihuangia</taxon>
    </lineage>
</organism>
<dbReference type="InterPro" id="IPR012349">
    <property type="entry name" value="Split_barrel_FMN-bd"/>
</dbReference>
<dbReference type="AlphaFoldDB" id="A0AAW6T7J7"/>
<evidence type="ECO:0000313" key="2">
    <source>
        <dbReference type="Proteomes" id="UP001321506"/>
    </source>
</evidence>
<name>A0AAW6T7J7_9MICO</name>
<dbReference type="SUPFAM" id="SSF50475">
    <property type="entry name" value="FMN-binding split barrel"/>
    <property type="match status" value="1"/>
</dbReference>
<proteinExistence type="predicted"/>
<evidence type="ECO:0000313" key="1">
    <source>
        <dbReference type="EMBL" id="MDI2099509.1"/>
    </source>
</evidence>
<dbReference type="EMBL" id="JASATX010000005">
    <property type="protein sequence ID" value="MDI2099509.1"/>
    <property type="molecule type" value="Genomic_DNA"/>
</dbReference>
<dbReference type="Gene3D" id="2.30.110.10">
    <property type="entry name" value="Electron Transport, Fmn-binding Protein, Chain A"/>
    <property type="match status" value="1"/>
</dbReference>
<dbReference type="Pfam" id="PF12900">
    <property type="entry name" value="Pyridox_ox_2"/>
    <property type="match status" value="1"/>
</dbReference>
<keyword evidence="2" id="KW-1185">Reference proteome</keyword>
<accession>A0AAW6T7J7</accession>
<sequence>MDYAEERPPSRALSPEECWERIKAAPYGRIAAVAGGQLDIFPVNHGVDDDGSIVFRTAAGTKLLELTIHQQVAFEIDGYTDADAFSVVVKGTATEFDKQREVYAAERLGITPWAPEEKDRWVRIMPSEISGREFLRAPRM</sequence>
<dbReference type="InterPro" id="IPR024747">
    <property type="entry name" value="Pyridox_Oxase-rel"/>
</dbReference>
<protein>
    <submittedName>
        <fullName evidence="1">Pyridoxamine 5'-phosphate oxidase family protein</fullName>
    </submittedName>
</protein>
<comment type="caution">
    <text evidence="1">The sequence shown here is derived from an EMBL/GenBank/DDBJ whole genome shotgun (WGS) entry which is preliminary data.</text>
</comment>
<dbReference type="Proteomes" id="UP001321506">
    <property type="component" value="Unassembled WGS sequence"/>
</dbReference>
<gene>
    <name evidence="1" type="ORF">QF206_11095</name>
</gene>